<comment type="caution">
    <text evidence="11">The sequence shown here is derived from an EMBL/GenBank/DDBJ whole genome shotgun (WGS) entry which is preliminary data.</text>
</comment>
<dbReference type="InterPro" id="IPR001128">
    <property type="entry name" value="Cyt_P450"/>
</dbReference>
<dbReference type="PROSITE" id="PS00086">
    <property type="entry name" value="CYTOCHROME_P450"/>
    <property type="match status" value="1"/>
</dbReference>
<dbReference type="InterPro" id="IPR036396">
    <property type="entry name" value="Cyt_P450_sf"/>
</dbReference>
<evidence type="ECO:0000256" key="6">
    <source>
        <dbReference type="ARBA" id="ARBA00023004"/>
    </source>
</evidence>
<dbReference type="GO" id="GO:0020037">
    <property type="term" value="F:heme binding"/>
    <property type="evidence" value="ECO:0007669"/>
    <property type="project" value="InterPro"/>
</dbReference>
<feature type="transmembrane region" description="Helical" evidence="10">
    <location>
        <begin position="22"/>
        <end position="40"/>
    </location>
</feature>
<name>A0A8T2UR38_CERRI</name>
<reference evidence="11" key="1">
    <citation type="submission" date="2021-08" db="EMBL/GenBank/DDBJ databases">
        <title>WGS assembly of Ceratopteris richardii.</title>
        <authorList>
            <person name="Marchant D.B."/>
            <person name="Chen G."/>
            <person name="Jenkins J."/>
            <person name="Shu S."/>
            <person name="Leebens-Mack J."/>
            <person name="Grimwood J."/>
            <person name="Schmutz J."/>
            <person name="Soltis P."/>
            <person name="Soltis D."/>
            <person name="Chen Z.-H."/>
        </authorList>
    </citation>
    <scope>NUCLEOTIDE SEQUENCE</scope>
    <source>
        <strain evidence="11">Whitten #5841</strain>
        <tissue evidence="11">Leaf</tissue>
    </source>
</reference>
<dbReference type="PRINTS" id="PR00385">
    <property type="entry name" value="P450"/>
</dbReference>
<comment type="similarity">
    <text evidence="2 9">Belongs to the cytochrome P450 family.</text>
</comment>
<evidence type="ECO:0000256" key="4">
    <source>
        <dbReference type="ARBA" id="ARBA00022723"/>
    </source>
</evidence>
<dbReference type="OrthoDB" id="2789670at2759"/>
<evidence type="ECO:0000256" key="7">
    <source>
        <dbReference type="ARBA" id="ARBA00023033"/>
    </source>
</evidence>
<proteinExistence type="inferred from homology"/>
<keyword evidence="3 8" id="KW-0349">Heme</keyword>
<organism evidence="11 12">
    <name type="scientific">Ceratopteris richardii</name>
    <name type="common">Triangle waterfern</name>
    <dbReference type="NCBI Taxonomy" id="49495"/>
    <lineage>
        <taxon>Eukaryota</taxon>
        <taxon>Viridiplantae</taxon>
        <taxon>Streptophyta</taxon>
        <taxon>Embryophyta</taxon>
        <taxon>Tracheophyta</taxon>
        <taxon>Polypodiopsida</taxon>
        <taxon>Polypodiidae</taxon>
        <taxon>Polypodiales</taxon>
        <taxon>Pteridineae</taxon>
        <taxon>Pteridaceae</taxon>
        <taxon>Parkerioideae</taxon>
        <taxon>Ceratopteris</taxon>
    </lineage>
</organism>
<dbReference type="EMBL" id="CM035410">
    <property type="protein sequence ID" value="KAH7436223.1"/>
    <property type="molecule type" value="Genomic_DNA"/>
</dbReference>
<keyword evidence="10" id="KW-0812">Transmembrane</keyword>
<dbReference type="GO" id="GO:0044550">
    <property type="term" value="P:secondary metabolite biosynthetic process"/>
    <property type="evidence" value="ECO:0007669"/>
    <property type="project" value="UniProtKB-ARBA"/>
</dbReference>
<evidence type="ECO:0000256" key="9">
    <source>
        <dbReference type="RuleBase" id="RU000461"/>
    </source>
</evidence>
<dbReference type="AlphaFoldDB" id="A0A8T2UR38"/>
<protein>
    <recommendedName>
        <fullName evidence="13">Cytochrome P450</fullName>
    </recommendedName>
</protein>
<evidence type="ECO:0008006" key="13">
    <source>
        <dbReference type="Google" id="ProtNLM"/>
    </source>
</evidence>
<evidence type="ECO:0000313" key="12">
    <source>
        <dbReference type="Proteomes" id="UP000825935"/>
    </source>
</evidence>
<evidence type="ECO:0000313" key="11">
    <source>
        <dbReference type="EMBL" id="KAH7436223.1"/>
    </source>
</evidence>
<dbReference type="CDD" id="cd20618">
    <property type="entry name" value="CYP71_clan"/>
    <property type="match status" value="1"/>
</dbReference>
<dbReference type="GO" id="GO:0005506">
    <property type="term" value="F:iron ion binding"/>
    <property type="evidence" value="ECO:0007669"/>
    <property type="project" value="InterPro"/>
</dbReference>
<dbReference type="OMA" id="ISHNITC"/>
<dbReference type="GO" id="GO:0016705">
    <property type="term" value="F:oxidoreductase activity, acting on paired donors, with incorporation or reduction of molecular oxygen"/>
    <property type="evidence" value="ECO:0007669"/>
    <property type="project" value="InterPro"/>
</dbReference>
<keyword evidence="5 9" id="KW-0560">Oxidoreductase</keyword>
<keyword evidence="6 8" id="KW-0408">Iron</keyword>
<dbReference type="Gene3D" id="1.10.630.10">
    <property type="entry name" value="Cytochrome P450"/>
    <property type="match status" value="1"/>
</dbReference>
<dbReference type="PANTHER" id="PTHR47944:SF4">
    <property type="entry name" value="OS09G0441700 PROTEIN"/>
    <property type="match status" value="1"/>
</dbReference>
<dbReference type="PANTHER" id="PTHR47944">
    <property type="entry name" value="CYTOCHROME P450 98A9"/>
    <property type="match status" value="1"/>
</dbReference>
<keyword evidence="10" id="KW-0472">Membrane</keyword>
<keyword evidence="7 9" id="KW-0503">Monooxygenase</keyword>
<evidence type="ECO:0000256" key="10">
    <source>
        <dbReference type="SAM" id="Phobius"/>
    </source>
</evidence>
<keyword evidence="10" id="KW-1133">Transmembrane helix</keyword>
<sequence>MEIMKIFVSIEDSLVDGMHGELFYWLLLLAMTVASFLLIIRRGLFASSFGTPRPPCPPALPVIGHLHLLGDLPHQSFWKLSQRYGPLISLRLGNVSAVVASTSQMAKEILHTHDQIFAYRPRTAGGVYTCFDCCDVAFSPLGPSWRFMRQMYATELFSPKRMEFFRSLREEEAHELVKSVLSDGEAGNRTVEVRHLLLEASNNINCRMVMGKKMKEVAVAADTDLQTVIDDVVSLTGVFYLGDYIPWLAWLDPNGSMKRMKKTGERTKALLQAEIDERRRKPVLNGGHRDLLDALLAAAESATLRDSNLNIPLADHHIMAAIMDVLVGGSETSPTIVEYALADLINHPEAMMKAQEELDKVVGKERLVKERDVANLKYLDCVIKESMRLHPILPFLIPREAEQECIIDGYRIAPKTRIYVNTLAIHRDPSVWEKPLEFVPERFQSKAMQLKGHYFEFLPFGLGRRRCPGWALGIANVRLMLARLIHGFSWEYTGSPRRGQAVDMTERFGLTVNLAHRLRTLAKPRLPLHVYS</sequence>
<dbReference type="GO" id="GO:0004497">
    <property type="term" value="F:monooxygenase activity"/>
    <property type="evidence" value="ECO:0007669"/>
    <property type="project" value="UniProtKB-KW"/>
</dbReference>
<keyword evidence="4 8" id="KW-0479">Metal-binding</keyword>
<accession>A0A8T2UR38</accession>
<evidence type="ECO:0000256" key="3">
    <source>
        <dbReference type="ARBA" id="ARBA00022617"/>
    </source>
</evidence>
<evidence type="ECO:0000256" key="5">
    <source>
        <dbReference type="ARBA" id="ARBA00023002"/>
    </source>
</evidence>
<dbReference type="SUPFAM" id="SSF48264">
    <property type="entry name" value="Cytochrome P450"/>
    <property type="match status" value="1"/>
</dbReference>
<dbReference type="InterPro" id="IPR017972">
    <property type="entry name" value="Cyt_P450_CS"/>
</dbReference>
<dbReference type="FunFam" id="1.10.630.10:FF:000126">
    <property type="entry name" value="Predicted protein"/>
    <property type="match status" value="1"/>
</dbReference>
<evidence type="ECO:0000256" key="1">
    <source>
        <dbReference type="ARBA" id="ARBA00001971"/>
    </source>
</evidence>
<gene>
    <name evidence="11" type="ORF">KP509_05G008900</name>
</gene>
<dbReference type="PRINTS" id="PR00463">
    <property type="entry name" value="EP450I"/>
</dbReference>
<comment type="cofactor">
    <cofactor evidence="1 8">
        <name>heme</name>
        <dbReference type="ChEBI" id="CHEBI:30413"/>
    </cofactor>
</comment>
<feature type="binding site" description="axial binding residue" evidence="8">
    <location>
        <position position="467"/>
    </location>
    <ligand>
        <name>heme</name>
        <dbReference type="ChEBI" id="CHEBI:30413"/>
    </ligand>
    <ligandPart>
        <name>Fe</name>
        <dbReference type="ChEBI" id="CHEBI:18248"/>
    </ligandPart>
</feature>
<dbReference type="Pfam" id="PF00067">
    <property type="entry name" value="p450"/>
    <property type="match status" value="1"/>
</dbReference>
<evidence type="ECO:0000256" key="8">
    <source>
        <dbReference type="PIRSR" id="PIRSR602401-1"/>
    </source>
</evidence>
<keyword evidence="12" id="KW-1185">Reference proteome</keyword>
<dbReference type="Proteomes" id="UP000825935">
    <property type="component" value="Chromosome 5"/>
</dbReference>
<evidence type="ECO:0000256" key="2">
    <source>
        <dbReference type="ARBA" id="ARBA00010617"/>
    </source>
</evidence>
<dbReference type="InterPro" id="IPR002401">
    <property type="entry name" value="Cyt_P450_E_grp-I"/>
</dbReference>